<proteinExistence type="inferred from homology"/>
<sequence length="506" mass="56678">MRKRKCERRNQFVEVLDQIQKLSREISATIQYNPSQAAIDEADLSLKKLEELTRHLQALQKYKSDRLNQVLDHLNTLNTLCLVLGMNFKQTIREVHPTLDDSDGPKNLSDDTIGSLAAAIQKHREVKIQRMQLLQDLATTMLELWNLMDTPIEEQQIFQNVMCNIAASEHEITEPNTLSVDFIDYDENRYNAGKGAHLTLKRAEKARVAVNKLPALVDALALKARAWEKERRVEFMYYGARLLSMLEDDCILREEKGQERRRQRDQKKFQGQLIAEQEALFGSKPSPSKPQSSKKLPRASTGGATSTNKRLSLGGAMLQTPKLDCLNSGKPTPRPIKKGERLLPEEDSFAALSAGRRGLDITGLPVNKHSFNATTVCAFDSPLTRKPFSPVSSAVSSKANNTANLLEDLNKPVNPNLQKTIQVYDTPLTIHSKASAYLEEENWTPKTFPIPVPVTPSTISVPMQTAVTPAFPLAYSLQFGANSAEGTPEEIEYSIEERRTGFVLQV</sequence>
<dbReference type="AlphaFoldDB" id="A0A7J7NCD9"/>
<comment type="similarity">
    <text evidence="1">Belongs to the MAP65/ASE1 family.</text>
</comment>
<evidence type="ECO:0000256" key="3">
    <source>
        <dbReference type="SAM" id="MobiDB-lite"/>
    </source>
</evidence>
<dbReference type="PANTHER" id="PTHR19321">
    <property type="entry name" value="PROTEIN REGULATOR OF CYTOKINESIS 1 PRC1-RELATED"/>
    <property type="match status" value="1"/>
</dbReference>
<keyword evidence="2" id="KW-0493">Microtubule</keyword>
<dbReference type="GO" id="GO:0000226">
    <property type="term" value="P:microtubule cytoskeleton organization"/>
    <property type="evidence" value="ECO:0007669"/>
    <property type="project" value="InterPro"/>
</dbReference>
<dbReference type="GO" id="GO:0005819">
    <property type="term" value="C:spindle"/>
    <property type="evidence" value="ECO:0007669"/>
    <property type="project" value="TreeGrafter"/>
</dbReference>
<accession>A0A7J7NCD9</accession>
<reference evidence="4 5" key="1">
    <citation type="journal article" date="2020" name="IScience">
        <title>Genome Sequencing of the Endangered Kingdonia uniflora (Circaeasteraceae, Ranunculales) Reveals Potential Mechanisms of Evolutionary Specialization.</title>
        <authorList>
            <person name="Sun Y."/>
            <person name="Deng T."/>
            <person name="Zhang A."/>
            <person name="Moore M.J."/>
            <person name="Landis J.B."/>
            <person name="Lin N."/>
            <person name="Zhang H."/>
            <person name="Zhang X."/>
            <person name="Huang J."/>
            <person name="Zhang X."/>
            <person name="Sun H."/>
            <person name="Wang H."/>
        </authorList>
    </citation>
    <scope>NUCLEOTIDE SEQUENCE [LARGE SCALE GENOMIC DNA]</scope>
    <source>
        <strain evidence="4">TB1705</strain>
        <tissue evidence="4">Leaf</tissue>
    </source>
</reference>
<evidence type="ECO:0000256" key="2">
    <source>
        <dbReference type="ARBA" id="ARBA00022701"/>
    </source>
</evidence>
<comment type="caution">
    <text evidence="4">The sequence shown here is derived from an EMBL/GenBank/DDBJ whole genome shotgun (WGS) entry which is preliminary data.</text>
</comment>
<feature type="region of interest" description="Disordered" evidence="3">
    <location>
        <begin position="279"/>
        <end position="313"/>
    </location>
</feature>
<evidence type="ECO:0000313" key="4">
    <source>
        <dbReference type="EMBL" id="KAF6164825.1"/>
    </source>
</evidence>
<dbReference type="InterPro" id="IPR007145">
    <property type="entry name" value="MAP65_Ase1_PRC1"/>
</dbReference>
<dbReference type="GO" id="GO:0005737">
    <property type="term" value="C:cytoplasm"/>
    <property type="evidence" value="ECO:0007669"/>
    <property type="project" value="TreeGrafter"/>
</dbReference>
<protein>
    <submittedName>
        <fullName evidence="4">Uncharacterized protein</fullName>
    </submittedName>
</protein>
<keyword evidence="5" id="KW-1185">Reference proteome</keyword>
<dbReference type="GO" id="GO:0008017">
    <property type="term" value="F:microtubule binding"/>
    <property type="evidence" value="ECO:0007669"/>
    <property type="project" value="InterPro"/>
</dbReference>
<feature type="compositionally biased region" description="Low complexity" evidence="3">
    <location>
        <begin position="283"/>
        <end position="294"/>
    </location>
</feature>
<dbReference type="PANTHER" id="PTHR19321:SF7">
    <property type="entry name" value="65-KDA MICROTUBULE-ASSOCIATED PROTEIN 3"/>
    <property type="match status" value="1"/>
</dbReference>
<organism evidence="4 5">
    <name type="scientific">Kingdonia uniflora</name>
    <dbReference type="NCBI Taxonomy" id="39325"/>
    <lineage>
        <taxon>Eukaryota</taxon>
        <taxon>Viridiplantae</taxon>
        <taxon>Streptophyta</taxon>
        <taxon>Embryophyta</taxon>
        <taxon>Tracheophyta</taxon>
        <taxon>Spermatophyta</taxon>
        <taxon>Magnoliopsida</taxon>
        <taxon>Ranunculales</taxon>
        <taxon>Circaeasteraceae</taxon>
        <taxon>Kingdonia</taxon>
    </lineage>
</organism>
<dbReference type="Gene3D" id="1.20.58.1520">
    <property type="match status" value="1"/>
</dbReference>
<evidence type="ECO:0000256" key="1">
    <source>
        <dbReference type="ARBA" id="ARBA00006187"/>
    </source>
</evidence>
<gene>
    <name evidence="4" type="ORF">GIB67_030697</name>
</gene>
<dbReference type="GO" id="GO:0005874">
    <property type="term" value="C:microtubule"/>
    <property type="evidence" value="ECO:0007669"/>
    <property type="project" value="UniProtKB-KW"/>
</dbReference>
<dbReference type="Pfam" id="PF03999">
    <property type="entry name" value="MAP65_ASE1"/>
    <property type="match status" value="2"/>
</dbReference>
<evidence type="ECO:0000313" key="5">
    <source>
        <dbReference type="Proteomes" id="UP000541444"/>
    </source>
</evidence>
<dbReference type="Proteomes" id="UP000541444">
    <property type="component" value="Unassembled WGS sequence"/>
</dbReference>
<dbReference type="EMBL" id="JACGCM010000883">
    <property type="protein sequence ID" value="KAF6164825.1"/>
    <property type="molecule type" value="Genomic_DNA"/>
</dbReference>
<name>A0A7J7NCD9_9MAGN</name>
<dbReference type="OrthoDB" id="642895at2759"/>